<evidence type="ECO:0000313" key="3">
    <source>
        <dbReference type="Proteomes" id="UP001596472"/>
    </source>
</evidence>
<dbReference type="Pfam" id="PF10670">
    <property type="entry name" value="DUF4198"/>
    <property type="match status" value="1"/>
</dbReference>
<organism evidence="2 3">
    <name type="scientific">Haloferula chungangensis</name>
    <dbReference type="NCBI Taxonomy" id="1048331"/>
    <lineage>
        <taxon>Bacteria</taxon>
        <taxon>Pseudomonadati</taxon>
        <taxon>Verrucomicrobiota</taxon>
        <taxon>Verrucomicrobiia</taxon>
        <taxon>Verrucomicrobiales</taxon>
        <taxon>Verrucomicrobiaceae</taxon>
        <taxon>Haloferula</taxon>
    </lineage>
</organism>
<dbReference type="InterPro" id="IPR019613">
    <property type="entry name" value="DUF4198"/>
</dbReference>
<feature type="signal peptide" evidence="1">
    <location>
        <begin position="1"/>
        <end position="22"/>
    </location>
</feature>
<gene>
    <name evidence="2" type="ORF">ACFQY0_14250</name>
</gene>
<sequence length="267" mass="29399">MKLRSILLASSIVGLALQPAFAHRFWIIPSTSVLSGDKPWVCFDAAISNDLFFPNHVAPEVEDFTITGPDGSSVEKQNGCVGELRTTFDAQLEKPGTYQIATLRSMLFASWEEGGEEKRWRGSLDKIAEVADKPDVQFMHSHSRVECFVTSGEPTTPKPSGKGLELIYDKTHPNDLYAGEAATFILHKDGKPVGDVDVYVIKGDDRYRDDSGETKTTTAKDGSFTVEWPEAGRFWLYASIEGEGAKVEGKPAKDRSAYTATFEVLPQ</sequence>
<keyword evidence="1" id="KW-0732">Signal</keyword>
<dbReference type="Proteomes" id="UP001596472">
    <property type="component" value="Unassembled WGS sequence"/>
</dbReference>
<dbReference type="EMBL" id="JBHTBS010000007">
    <property type="protein sequence ID" value="MFC7338351.1"/>
    <property type="molecule type" value="Genomic_DNA"/>
</dbReference>
<evidence type="ECO:0000256" key="1">
    <source>
        <dbReference type="SAM" id="SignalP"/>
    </source>
</evidence>
<comment type="caution">
    <text evidence="2">The sequence shown here is derived from an EMBL/GenBank/DDBJ whole genome shotgun (WGS) entry which is preliminary data.</text>
</comment>
<feature type="chain" id="PRO_5047540795" evidence="1">
    <location>
        <begin position="23"/>
        <end position="267"/>
    </location>
</feature>
<keyword evidence="3" id="KW-1185">Reference proteome</keyword>
<dbReference type="RefSeq" id="WP_379713587.1">
    <property type="nucleotide sequence ID" value="NZ_JBHTBS010000007.1"/>
</dbReference>
<accession>A0ABW2LA62</accession>
<proteinExistence type="predicted"/>
<evidence type="ECO:0000313" key="2">
    <source>
        <dbReference type="EMBL" id="MFC7338351.1"/>
    </source>
</evidence>
<protein>
    <submittedName>
        <fullName evidence="2">DUF4198 domain-containing protein</fullName>
    </submittedName>
</protein>
<name>A0ABW2LA62_9BACT</name>
<reference evidence="3" key="1">
    <citation type="journal article" date="2019" name="Int. J. Syst. Evol. Microbiol.">
        <title>The Global Catalogue of Microorganisms (GCM) 10K type strain sequencing project: providing services to taxonomists for standard genome sequencing and annotation.</title>
        <authorList>
            <consortium name="The Broad Institute Genomics Platform"/>
            <consortium name="The Broad Institute Genome Sequencing Center for Infectious Disease"/>
            <person name="Wu L."/>
            <person name="Ma J."/>
        </authorList>
    </citation>
    <scope>NUCLEOTIDE SEQUENCE [LARGE SCALE GENOMIC DNA]</scope>
    <source>
        <strain evidence="3">CGMCC 4.1467</strain>
    </source>
</reference>